<evidence type="ECO:0000256" key="2">
    <source>
        <dbReference type="ARBA" id="ARBA00006674"/>
    </source>
</evidence>
<evidence type="ECO:0000313" key="12">
    <source>
        <dbReference type="Proteomes" id="UP000566819"/>
    </source>
</evidence>
<dbReference type="SUPFAM" id="SSF81631">
    <property type="entry name" value="PAP/OAS1 substrate-binding domain"/>
    <property type="match status" value="1"/>
</dbReference>
<dbReference type="Pfam" id="PF17405">
    <property type="entry name" value="Nrap_D4"/>
    <property type="match status" value="1"/>
</dbReference>
<feature type="domain" description="PCI" evidence="10">
    <location>
        <begin position="1195"/>
        <end position="1376"/>
    </location>
</feature>
<evidence type="ECO:0000256" key="8">
    <source>
        <dbReference type="HAMAP-Rule" id="MF_03010"/>
    </source>
</evidence>
<proteinExistence type="inferred from homology"/>
<keyword evidence="5" id="KW-0694">RNA-binding</keyword>
<dbReference type="FunFam" id="1.25.40.250:FF:000003">
    <property type="entry name" value="Eukaryotic translation initiation factor 3 subunit K"/>
    <property type="match status" value="1"/>
</dbReference>
<dbReference type="HAMAP" id="MF_03010">
    <property type="entry name" value="eIF3k"/>
    <property type="match status" value="1"/>
</dbReference>
<dbReference type="Pfam" id="PF17407">
    <property type="entry name" value="Nrap_D6"/>
    <property type="match status" value="1"/>
</dbReference>
<evidence type="ECO:0000256" key="5">
    <source>
        <dbReference type="ARBA" id="ARBA00022884"/>
    </source>
</evidence>
<comment type="similarity">
    <text evidence="8">Belongs to the eIF-3 subunit K family.</text>
</comment>
<dbReference type="GO" id="GO:0006446">
    <property type="term" value="P:regulation of translational initiation"/>
    <property type="evidence" value="ECO:0007669"/>
    <property type="project" value="InterPro"/>
</dbReference>
<keyword evidence="3 8" id="KW-0963">Cytoplasm</keyword>
<dbReference type="GO" id="GO:0003723">
    <property type="term" value="F:RNA binding"/>
    <property type="evidence" value="ECO:0007669"/>
    <property type="project" value="UniProtKB-UniRule"/>
</dbReference>
<evidence type="ECO:0000256" key="6">
    <source>
        <dbReference type="ARBA" id="ARBA00022917"/>
    </source>
</evidence>
<accession>A0A8H4RW11</accession>
<keyword evidence="7" id="KW-0539">Nucleus</keyword>
<evidence type="ECO:0000259" key="10">
    <source>
        <dbReference type="PROSITE" id="PS50250"/>
    </source>
</evidence>
<dbReference type="Gene3D" id="1.25.40.250">
    <property type="entry name" value="ARM repeat, domain 1"/>
    <property type="match status" value="1"/>
</dbReference>
<keyword evidence="4 8" id="KW-0396">Initiation factor</keyword>
<dbReference type="OrthoDB" id="10251401at2759"/>
<dbReference type="InterPro" id="IPR036390">
    <property type="entry name" value="WH_DNA-bd_sf"/>
</dbReference>
<dbReference type="SUPFAM" id="SSF46785">
    <property type="entry name" value="Winged helix' DNA-binding domain"/>
    <property type="match status" value="1"/>
</dbReference>
<organism evidence="11 12">
    <name type="scientific">Cudoniella acicularis</name>
    <dbReference type="NCBI Taxonomy" id="354080"/>
    <lineage>
        <taxon>Eukaryota</taxon>
        <taxon>Fungi</taxon>
        <taxon>Dikarya</taxon>
        <taxon>Ascomycota</taxon>
        <taxon>Pezizomycotina</taxon>
        <taxon>Leotiomycetes</taxon>
        <taxon>Helotiales</taxon>
        <taxon>Tricladiaceae</taxon>
        <taxon>Cudoniella</taxon>
    </lineage>
</organism>
<dbReference type="GO" id="GO:0032545">
    <property type="term" value="C:CURI complex"/>
    <property type="evidence" value="ECO:0007669"/>
    <property type="project" value="TreeGrafter"/>
</dbReference>
<dbReference type="GO" id="GO:0006409">
    <property type="term" value="P:tRNA export from nucleus"/>
    <property type="evidence" value="ECO:0007669"/>
    <property type="project" value="TreeGrafter"/>
</dbReference>
<dbReference type="InterPro" id="IPR035369">
    <property type="entry name" value="Nrap_D4"/>
</dbReference>
<dbReference type="Gene3D" id="1.10.1410.10">
    <property type="match status" value="1"/>
</dbReference>
<dbReference type="GO" id="GO:0005852">
    <property type="term" value="C:eukaryotic translation initiation factor 3 complex"/>
    <property type="evidence" value="ECO:0007669"/>
    <property type="project" value="UniProtKB-UniRule"/>
</dbReference>
<dbReference type="InterPro" id="IPR035370">
    <property type="entry name" value="Nrap_D5"/>
</dbReference>
<evidence type="ECO:0000256" key="4">
    <source>
        <dbReference type="ARBA" id="ARBA00022540"/>
    </source>
</evidence>
<evidence type="ECO:0000313" key="11">
    <source>
        <dbReference type="EMBL" id="KAF4636156.1"/>
    </source>
</evidence>
<dbReference type="InterPro" id="IPR036388">
    <property type="entry name" value="WH-like_DNA-bd_sf"/>
</dbReference>
<dbReference type="GO" id="GO:0043022">
    <property type="term" value="F:ribosome binding"/>
    <property type="evidence" value="ECO:0007669"/>
    <property type="project" value="InterPro"/>
</dbReference>
<dbReference type="InterPro" id="IPR033464">
    <property type="entry name" value="CSN8_PSD8_EIF3K"/>
</dbReference>
<name>A0A8H4RW11_9HELO</name>
<comment type="function">
    <text evidence="8">Component of the eukaryotic translation initiation factor 3 (eIF-3) complex, which is involved in protein synthesis of a specialized repertoire of mRNAs and, together with other initiation factors, stimulates binding of mRNA and methionyl-tRNAi to the 40S ribosome. The eIF-3 complex specifically targets and initiates translation of a subset of mRNAs involved in cell proliferation.</text>
</comment>
<dbReference type="Pfam" id="PF17404">
    <property type="entry name" value="Nrap_D3"/>
    <property type="match status" value="1"/>
</dbReference>
<gene>
    <name evidence="11" type="ORF">G7Y89_g1945</name>
</gene>
<dbReference type="EMBL" id="JAAMPI010000080">
    <property type="protein sequence ID" value="KAF4636156.1"/>
    <property type="molecule type" value="Genomic_DNA"/>
</dbReference>
<dbReference type="Gene3D" id="1.10.10.10">
    <property type="entry name" value="Winged helix-like DNA-binding domain superfamily/Winged helix DNA-binding domain"/>
    <property type="match status" value="1"/>
</dbReference>
<dbReference type="InterPro" id="IPR005554">
    <property type="entry name" value="NOL6/Upt22"/>
</dbReference>
<dbReference type="InterPro" id="IPR035082">
    <property type="entry name" value="Nrap_D1"/>
</dbReference>
<keyword evidence="12" id="KW-1185">Reference proteome</keyword>
<evidence type="ECO:0000256" key="7">
    <source>
        <dbReference type="ARBA" id="ARBA00023242"/>
    </source>
</evidence>
<dbReference type="InterPro" id="IPR016020">
    <property type="entry name" value="Transl_init_fac_sub12_N_euk"/>
</dbReference>
<dbReference type="PANTHER" id="PTHR17972:SF0">
    <property type="entry name" value="NUCLEOLAR PROTEIN 6"/>
    <property type="match status" value="1"/>
</dbReference>
<evidence type="ECO:0000256" key="3">
    <source>
        <dbReference type="ARBA" id="ARBA00022490"/>
    </source>
</evidence>
<dbReference type="GO" id="GO:0034456">
    <property type="term" value="C:UTP-C complex"/>
    <property type="evidence" value="ECO:0007669"/>
    <property type="project" value="TreeGrafter"/>
</dbReference>
<dbReference type="Pfam" id="PF17406">
    <property type="entry name" value="Nrap_D5"/>
    <property type="match status" value="1"/>
</dbReference>
<dbReference type="Pfam" id="PF17403">
    <property type="entry name" value="Nrap_D2"/>
    <property type="match status" value="1"/>
</dbReference>
<dbReference type="PANTHER" id="PTHR17972">
    <property type="entry name" value="NUCLEOLAR RNA-ASSOCIATED PROTEIN"/>
    <property type="match status" value="1"/>
</dbReference>
<keyword evidence="6 8" id="KW-0648">Protein biosynthesis</keyword>
<comment type="caution">
    <text evidence="11">The sequence shown here is derived from an EMBL/GenBank/DDBJ whole genome shotgun (WGS) entry which is preliminary data.</text>
</comment>
<evidence type="ECO:0000256" key="9">
    <source>
        <dbReference type="SAM" id="MobiDB-lite"/>
    </source>
</evidence>
<dbReference type="InterPro" id="IPR035367">
    <property type="entry name" value="Nrap_D2"/>
</dbReference>
<dbReference type="GO" id="GO:0001732">
    <property type="term" value="P:formation of cytoplasmic translation initiation complex"/>
    <property type="evidence" value="ECO:0007669"/>
    <property type="project" value="UniProtKB-UniRule"/>
</dbReference>
<dbReference type="GO" id="GO:0006364">
    <property type="term" value="P:rRNA processing"/>
    <property type="evidence" value="ECO:0007669"/>
    <property type="project" value="TreeGrafter"/>
</dbReference>
<dbReference type="GO" id="GO:0003743">
    <property type="term" value="F:translation initiation factor activity"/>
    <property type="evidence" value="ECO:0007669"/>
    <property type="project" value="UniProtKB-UniRule"/>
</dbReference>
<protein>
    <recommendedName>
        <fullName evidence="8">Eukaryotic translation initiation factor 3 subunit K</fullName>
        <shortName evidence="8">eIF3k</shortName>
    </recommendedName>
    <alternativeName>
        <fullName evidence="8">eIF-3 p25</fullName>
    </alternativeName>
</protein>
<dbReference type="SUPFAM" id="SSF48371">
    <property type="entry name" value="ARM repeat"/>
    <property type="match status" value="1"/>
</dbReference>
<comment type="subcellular location">
    <subcellularLocation>
        <location evidence="8">Cytoplasm</location>
    </subcellularLocation>
    <subcellularLocation>
        <location evidence="1">Nucleus</location>
        <location evidence="1">Nucleolus</location>
    </subcellularLocation>
</comment>
<dbReference type="InterPro" id="IPR009374">
    <property type="entry name" value="eIF3k"/>
</dbReference>
<dbReference type="GO" id="GO:0033290">
    <property type="term" value="C:eukaryotic 48S preinitiation complex"/>
    <property type="evidence" value="ECO:0007669"/>
    <property type="project" value="UniProtKB-UniRule"/>
</dbReference>
<dbReference type="InterPro" id="IPR035371">
    <property type="entry name" value="Nrap_D6"/>
</dbReference>
<dbReference type="Pfam" id="PF10075">
    <property type="entry name" value="CSN8_PSD8_EIF3K"/>
    <property type="match status" value="1"/>
</dbReference>
<dbReference type="InterPro" id="IPR000717">
    <property type="entry name" value="PCI_dom"/>
</dbReference>
<dbReference type="InterPro" id="IPR016024">
    <property type="entry name" value="ARM-type_fold"/>
</dbReference>
<dbReference type="FunFam" id="1.10.10.10:FF:000389">
    <property type="entry name" value="Eukaryotic translation initiation factor 3 subunit K"/>
    <property type="match status" value="1"/>
</dbReference>
<dbReference type="Gene3D" id="3.30.70.3030">
    <property type="match status" value="1"/>
</dbReference>
<dbReference type="GO" id="GO:0016282">
    <property type="term" value="C:eukaryotic 43S preinitiation complex"/>
    <property type="evidence" value="ECO:0007669"/>
    <property type="project" value="UniProtKB-UniRule"/>
</dbReference>
<feature type="compositionally biased region" description="Acidic residues" evidence="9">
    <location>
        <begin position="46"/>
        <end position="62"/>
    </location>
</feature>
<comment type="subunit">
    <text evidence="8">Component of the eukaryotic translation initiation factor 3 (eIF-3) complex.</text>
</comment>
<dbReference type="PROSITE" id="PS50250">
    <property type="entry name" value="PCI"/>
    <property type="match status" value="1"/>
</dbReference>
<sequence length="1394" mass="156965">MPSGVVPSKRRKLAHGRDDDFDNAEEHPPTARPSHPRPRAGPAEESSSDDSAEGEGEDEDEAPMPPASTSSGPKPARPQQSQTGNGDGSALYAEGLYKSSLFKLQIDMMFHWRRGPVSVIDATKTLQKSHKITIPFPNPKPDPNAAYKLVYEPPTNINVVGSYALQTMVKGDHIFSIDMIVVMPDSIFQEKDYLNYRYFYKRAYYLACIAAGIQDSMPDGYVIKFKYFNDNTLHPILSVKFESKESEQHANYEILIIPAAPQSFFSEAKLRANKNSIRPKVESGNDRTASPTPFYNASLISDVNFEAYLKLIHSASKQSSAFIEASLLGRVWLRQRGFGGCLSKGGFGHFEWVALASLLLKGGGPKGHSILSPGYSSYQMFKAMLQFLSTRDLNIKPLVYESPDFITGKSDGPMFFDGPRGQNLLYKMTPWSYGLLRAEALASMEMLNDETFDQFEPTFIMRASLPLQKFDSVLRIPLPSKTFESAQIDHATPISTFSYRIFNALREGLTDRVYLINLKTSKPLPWPVRNASATVSEESVVVSFIFDPSNVDRLVDHGPSAEERSKAAKFQKFWGEKAELRRFKDGSILESLVWKPGSTYSVFQDVVSYILERHCEVEVSRGLAFIGESIAKTLPSSGTSMKLFDSFKEAFRIFEKDIRDLEGLPLQLRQLSPISPQLRYASINPPSLSPQNPLMTPADVLVQFEGSGRWPDNIVAIQRTKIAFLLKIGDLLQHSQESITTRIGLENEDQKLQNCAFLDVVYDSGATFRLRIHNDREQILLERLVKDKSTDPRTREDASLALSVYKRTFIQLPLLTQSISTHCTRYPLLSPTIRIVKLWFDRHMLSKHINEELIELMVARTFLQPYPWRAPSSVMTGFLRTLTFISRWDWRHDPLIVDFTGVMTKKDVASIRTRLDAWRKIDPGMNRTVLLAVSSHDLTGVSFTERTPSKVIAAHMTSLATSAAKLVKEADLKLDHRTLFASSTTDYDFVIHLSPKFTAEQKQRDRSRHKYKNLEVQSAADLDLIGYKPGELFLGELERLYATSIVFFYSEYNQNKIGGLWNPQAASSRPFKVNLPYATKVSQRERDTEENEEEEDAIEIDRSAILCIENERASRTFLRRHSAILINPFCDHKAAFTSPFTSQVLGGTKMGIPFDYAPDRPEHIDAILNGLDRYNPETTSIFQEYVTLQCEEKTVDVYANLALLKLYQFNPHLTKDETITNILVKSLTVFPSPDFSLALHLLPPHILTPASASSALPAAGDAPLSEAVQKLNVLNNLLAQASYAAFWSTLDSDDLYADLIADVAGFEELIRIRIALTISQSVREIERSVLESWLGMQGDAFTKFVTSVCGWEIEGTVVKVPLNKENEAKGTIVRENVKMEQFSRVIRRAYEQPA</sequence>
<evidence type="ECO:0000256" key="1">
    <source>
        <dbReference type="ARBA" id="ARBA00004604"/>
    </source>
</evidence>
<dbReference type="Pfam" id="PF03813">
    <property type="entry name" value="Nrap"/>
    <property type="match status" value="1"/>
</dbReference>
<dbReference type="Proteomes" id="UP000566819">
    <property type="component" value="Unassembled WGS sequence"/>
</dbReference>
<reference evidence="11 12" key="1">
    <citation type="submission" date="2020-03" db="EMBL/GenBank/DDBJ databases">
        <title>Draft Genome Sequence of Cudoniella acicularis.</title>
        <authorList>
            <person name="Buettner E."/>
            <person name="Kellner H."/>
        </authorList>
    </citation>
    <scope>NUCLEOTIDE SEQUENCE [LARGE SCALE GENOMIC DNA]</scope>
    <source>
        <strain evidence="11 12">DSM 108380</strain>
    </source>
</reference>
<dbReference type="InterPro" id="IPR035368">
    <property type="entry name" value="Nrap_D3"/>
</dbReference>
<comment type="similarity">
    <text evidence="2">Belongs to the NRAP family.</text>
</comment>
<dbReference type="GO" id="GO:0032040">
    <property type="term" value="C:small-subunit processome"/>
    <property type="evidence" value="ECO:0007669"/>
    <property type="project" value="TreeGrafter"/>
</dbReference>
<feature type="region of interest" description="Disordered" evidence="9">
    <location>
        <begin position="1"/>
        <end position="89"/>
    </location>
</feature>